<dbReference type="EMBL" id="MVBN01000009">
    <property type="protein sequence ID" value="OOK66818.1"/>
    <property type="molecule type" value="Genomic_DNA"/>
</dbReference>
<protein>
    <recommendedName>
        <fullName evidence="5">IS110 family transposase</fullName>
    </recommendedName>
</protein>
<comment type="caution">
    <text evidence="1">The sequence shown here is derived from an EMBL/GenBank/DDBJ whole genome shotgun (WGS) entry which is preliminary data.</text>
</comment>
<dbReference type="AlphaFoldDB" id="A0A1V3WF33"/>
<evidence type="ECO:0000313" key="3">
    <source>
        <dbReference type="Proteomes" id="UP000188532"/>
    </source>
</evidence>
<sequence>MRDANVLGVDLNAGHLAAAVLDPAGNPVGEPVTIDVQTAG</sequence>
<gene>
    <name evidence="2" type="ORF">BZL29_7228</name>
    <name evidence="1" type="ORF">BZL30_8682</name>
</gene>
<evidence type="ECO:0000313" key="4">
    <source>
        <dbReference type="Proteomes" id="UP000189229"/>
    </source>
</evidence>
<organism evidence="1 4">
    <name type="scientific">Mycobacterium kansasii</name>
    <dbReference type="NCBI Taxonomy" id="1768"/>
    <lineage>
        <taxon>Bacteria</taxon>
        <taxon>Bacillati</taxon>
        <taxon>Actinomycetota</taxon>
        <taxon>Actinomycetes</taxon>
        <taxon>Mycobacteriales</taxon>
        <taxon>Mycobacteriaceae</taxon>
        <taxon>Mycobacterium</taxon>
    </lineage>
</organism>
<evidence type="ECO:0000313" key="2">
    <source>
        <dbReference type="EMBL" id="OOK66818.1"/>
    </source>
</evidence>
<dbReference type="Proteomes" id="UP000188532">
    <property type="component" value="Unassembled WGS sequence"/>
</dbReference>
<dbReference type="GeneID" id="79382808"/>
<proteinExistence type="predicted"/>
<reference evidence="3 4" key="1">
    <citation type="submission" date="2017-02" db="EMBL/GenBank/DDBJ databases">
        <title>Complete genome sequences of Mycobacterium kansasii strains isolated from rhesus macaques.</title>
        <authorList>
            <person name="Panda A."/>
            <person name="Nagaraj S."/>
            <person name="Zhao X."/>
            <person name="Tettelin H."/>
            <person name="Detolla L.J."/>
        </authorList>
    </citation>
    <scope>NUCLEOTIDE SEQUENCE [LARGE SCALE GENOMIC DNA]</scope>
    <source>
        <strain evidence="2 3">11-3469</strain>
        <strain evidence="1 4">11-3813</strain>
    </source>
</reference>
<accession>A0A1V3WF33</accession>
<name>A0A1V3WF33_MYCKA</name>
<dbReference type="Proteomes" id="UP000189229">
    <property type="component" value="Unassembled WGS sequence"/>
</dbReference>
<dbReference type="RefSeq" id="WP_023370696.1">
    <property type="nucleotide sequence ID" value="NZ_BLYZ01000003.1"/>
</dbReference>
<evidence type="ECO:0008006" key="5">
    <source>
        <dbReference type="Google" id="ProtNLM"/>
    </source>
</evidence>
<evidence type="ECO:0000313" key="1">
    <source>
        <dbReference type="EMBL" id="OOK65597.1"/>
    </source>
</evidence>
<dbReference type="EMBL" id="MVBM01000010">
    <property type="protein sequence ID" value="OOK65597.1"/>
    <property type="molecule type" value="Genomic_DNA"/>
</dbReference>